<dbReference type="AlphaFoldDB" id="A0A3E0CZT7"/>
<accession>A0A3E0CZT7</accession>
<keyword evidence="1" id="KW-0732">Signal</keyword>
<dbReference type="EMBL" id="QUNF01000071">
    <property type="protein sequence ID" value="REG74748.1"/>
    <property type="molecule type" value="Genomic_DNA"/>
</dbReference>
<dbReference type="Proteomes" id="UP000256405">
    <property type="component" value="Unassembled WGS sequence"/>
</dbReference>
<reference evidence="2 3" key="1">
    <citation type="submission" date="2018-08" db="EMBL/GenBank/DDBJ databases">
        <title>Genomic Encyclopedia of Archaeal and Bacterial Type Strains, Phase II (KMG-II): from individual species to whole genera.</title>
        <authorList>
            <person name="Goeker M."/>
        </authorList>
    </citation>
    <scope>NUCLEOTIDE SEQUENCE [LARGE SCALE GENOMIC DNA]</scope>
    <source>
        <strain evidence="2 3">DSM 15986</strain>
    </source>
</reference>
<proteinExistence type="predicted"/>
<evidence type="ECO:0000313" key="2">
    <source>
        <dbReference type="EMBL" id="REG74748.1"/>
    </source>
</evidence>
<dbReference type="RefSeq" id="WP_086541237.1">
    <property type="nucleotide sequence ID" value="NZ_MSSW01000021.1"/>
</dbReference>
<gene>
    <name evidence="2" type="ORF">C8N25_1712</name>
</gene>
<sequence>MIKRLCFALCVLILLGCSKKLSSNQVIGNWWSIEVDSTYSELYVNEHEWVVNHESYGPIKYEYILTNDSLFISDSRKGRMRNWEVVHNSKSTLVIRSNKEERKLYRLRLSPTYFEVIDDSLAFENFEEEFIRRYLDKSKKIEKCF</sequence>
<feature type="chain" id="PRO_5017577459" description="Lipocalin-like protein" evidence="1">
    <location>
        <begin position="23"/>
        <end position="145"/>
    </location>
</feature>
<evidence type="ECO:0000256" key="1">
    <source>
        <dbReference type="SAM" id="SignalP"/>
    </source>
</evidence>
<keyword evidence="3" id="KW-1185">Reference proteome</keyword>
<evidence type="ECO:0008006" key="4">
    <source>
        <dbReference type="Google" id="ProtNLM"/>
    </source>
</evidence>
<organism evidence="2 3">
    <name type="scientific">Algoriphagus antarcticus</name>
    <dbReference type="NCBI Taxonomy" id="238540"/>
    <lineage>
        <taxon>Bacteria</taxon>
        <taxon>Pseudomonadati</taxon>
        <taxon>Bacteroidota</taxon>
        <taxon>Cytophagia</taxon>
        <taxon>Cytophagales</taxon>
        <taxon>Cyclobacteriaceae</taxon>
        <taxon>Algoriphagus</taxon>
    </lineage>
</organism>
<name>A0A3E0CZT7_9BACT</name>
<comment type="caution">
    <text evidence="2">The sequence shown here is derived from an EMBL/GenBank/DDBJ whole genome shotgun (WGS) entry which is preliminary data.</text>
</comment>
<protein>
    <recommendedName>
        <fullName evidence="4">Lipocalin-like protein</fullName>
    </recommendedName>
</protein>
<dbReference type="PROSITE" id="PS51257">
    <property type="entry name" value="PROKAR_LIPOPROTEIN"/>
    <property type="match status" value="1"/>
</dbReference>
<feature type="signal peptide" evidence="1">
    <location>
        <begin position="1"/>
        <end position="22"/>
    </location>
</feature>
<evidence type="ECO:0000313" key="3">
    <source>
        <dbReference type="Proteomes" id="UP000256405"/>
    </source>
</evidence>
<dbReference type="OrthoDB" id="827293at2"/>